<proteinExistence type="predicted"/>
<name>A0A0E9WVC5_ANGAN</name>
<dbReference type="EMBL" id="GBXM01015077">
    <property type="protein sequence ID" value="JAH93500.1"/>
    <property type="molecule type" value="Transcribed_RNA"/>
</dbReference>
<reference evidence="1" key="1">
    <citation type="submission" date="2014-11" db="EMBL/GenBank/DDBJ databases">
        <authorList>
            <person name="Amaro Gonzalez C."/>
        </authorList>
    </citation>
    <scope>NUCLEOTIDE SEQUENCE</scope>
</reference>
<reference evidence="1" key="2">
    <citation type="journal article" date="2015" name="Fish Shellfish Immunol.">
        <title>Early steps in the European eel (Anguilla anguilla)-Vibrio vulnificus interaction in the gills: Role of the RtxA13 toxin.</title>
        <authorList>
            <person name="Callol A."/>
            <person name="Pajuelo D."/>
            <person name="Ebbesson L."/>
            <person name="Teles M."/>
            <person name="MacKenzie S."/>
            <person name="Amaro C."/>
        </authorList>
    </citation>
    <scope>NUCLEOTIDE SEQUENCE</scope>
</reference>
<organism evidence="1">
    <name type="scientific">Anguilla anguilla</name>
    <name type="common">European freshwater eel</name>
    <name type="synonym">Muraena anguilla</name>
    <dbReference type="NCBI Taxonomy" id="7936"/>
    <lineage>
        <taxon>Eukaryota</taxon>
        <taxon>Metazoa</taxon>
        <taxon>Chordata</taxon>
        <taxon>Craniata</taxon>
        <taxon>Vertebrata</taxon>
        <taxon>Euteleostomi</taxon>
        <taxon>Actinopterygii</taxon>
        <taxon>Neopterygii</taxon>
        <taxon>Teleostei</taxon>
        <taxon>Anguilliformes</taxon>
        <taxon>Anguillidae</taxon>
        <taxon>Anguilla</taxon>
    </lineage>
</organism>
<sequence>MNRIQKLKRYSRPQAVQIFTKITCDSPFYKTLLFGYSFRIITKYNIRFAGYVEHFRFVEVTSPFSTDLRAILSRVLKLWV</sequence>
<evidence type="ECO:0000313" key="1">
    <source>
        <dbReference type="EMBL" id="JAH93500.1"/>
    </source>
</evidence>
<protein>
    <submittedName>
        <fullName evidence="1">Uncharacterized protein</fullName>
    </submittedName>
</protein>
<dbReference type="AlphaFoldDB" id="A0A0E9WVC5"/>
<accession>A0A0E9WVC5</accession>